<evidence type="ECO:0000313" key="2">
    <source>
        <dbReference type="Proteomes" id="UP000238937"/>
    </source>
</evidence>
<proteinExistence type="predicted"/>
<dbReference type="Proteomes" id="UP000238937">
    <property type="component" value="Unassembled WGS sequence"/>
</dbReference>
<protein>
    <submittedName>
        <fullName evidence="1">Uncharacterized protein</fullName>
    </submittedName>
</protein>
<gene>
    <name evidence="1" type="ORF">C7B77_19760</name>
</gene>
<comment type="caution">
    <text evidence="1">The sequence shown here is derived from an EMBL/GenBank/DDBJ whole genome shotgun (WGS) entry which is preliminary data.</text>
</comment>
<name>A0A2T1G7J2_9CYAN</name>
<organism evidence="1 2">
    <name type="scientific">Chamaesiphon polymorphus CCALA 037</name>
    <dbReference type="NCBI Taxonomy" id="2107692"/>
    <lineage>
        <taxon>Bacteria</taxon>
        <taxon>Bacillati</taxon>
        <taxon>Cyanobacteriota</taxon>
        <taxon>Cyanophyceae</taxon>
        <taxon>Gomontiellales</taxon>
        <taxon>Chamaesiphonaceae</taxon>
        <taxon>Chamaesiphon</taxon>
    </lineage>
</organism>
<sequence>MREHHGTRINISIHQITNYRMTQEHCANDNIGKHSERFFTSLSSKLDEFNPLNLYPVDSKVYYDDVDLQDLESFIINNAKSLNEIKEEFGVDIKKYPYILGSFFEFIPTRIFIDFKGFKDSNGFRYDIFDEFNAYPNSKVKLTAILNNDNEDSDNHEIFEFTISENPLEFNCGYIPDRLKTEIYDSNGKVIYESDYSILKSINLSLHVKQRSLKDKQTDEIIDVYSTNSVEIIK</sequence>
<dbReference type="EMBL" id="PVWO01000305">
    <property type="protein sequence ID" value="PSB53237.1"/>
    <property type="molecule type" value="Genomic_DNA"/>
</dbReference>
<reference evidence="1 2" key="1">
    <citation type="submission" date="2018-03" db="EMBL/GenBank/DDBJ databases">
        <title>The ancient ancestry and fast evolution of plastids.</title>
        <authorList>
            <person name="Moore K.R."/>
            <person name="Magnabosco C."/>
            <person name="Momper L."/>
            <person name="Gold D.A."/>
            <person name="Bosak T."/>
            <person name="Fournier G.P."/>
        </authorList>
    </citation>
    <scope>NUCLEOTIDE SEQUENCE [LARGE SCALE GENOMIC DNA]</scope>
    <source>
        <strain evidence="1 2">CCALA 037</strain>
    </source>
</reference>
<evidence type="ECO:0000313" key="1">
    <source>
        <dbReference type="EMBL" id="PSB53237.1"/>
    </source>
</evidence>
<keyword evidence="2" id="KW-1185">Reference proteome</keyword>
<accession>A0A2T1G7J2</accession>
<dbReference type="AlphaFoldDB" id="A0A2T1G7J2"/>